<dbReference type="Proteomes" id="UP000326671">
    <property type="component" value="Unassembled WGS sequence"/>
</dbReference>
<evidence type="ECO:0000256" key="1">
    <source>
        <dbReference type="SAM" id="MobiDB-lite"/>
    </source>
</evidence>
<dbReference type="EMBL" id="VYKL01000015">
    <property type="protein sequence ID" value="KAA9025680.1"/>
    <property type="molecule type" value="Genomic_DNA"/>
</dbReference>
<protein>
    <submittedName>
        <fullName evidence="2">DUF4023 domain-containing protein</fullName>
    </submittedName>
</protein>
<gene>
    <name evidence="2" type="ORF">F4V44_07235</name>
</gene>
<dbReference type="InterPro" id="IPR025097">
    <property type="entry name" value="DUF4023"/>
</dbReference>
<accession>A0A5J5HSW6</accession>
<comment type="caution">
    <text evidence="2">The sequence shown here is derived from an EMBL/GenBank/DDBJ whole genome shotgun (WGS) entry which is preliminary data.</text>
</comment>
<evidence type="ECO:0000313" key="3">
    <source>
        <dbReference type="Proteomes" id="UP000326671"/>
    </source>
</evidence>
<dbReference type="Pfam" id="PF13215">
    <property type="entry name" value="DUF4023"/>
    <property type="match status" value="1"/>
</dbReference>
<dbReference type="OrthoDB" id="2631586at2"/>
<name>A0A5J5HSW6_9BACI</name>
<dbReference type="AlphaFoldDB" id="A0A5J5HSW6"/>
<sequence length="39" mass="4658">MENTNQFVEKLHEKQQKDEQNRKRQGRGNPSGKLPNKQH</sequence>
<organism evidence="2 3">
    <name type="scientific">Niallia endozanthoxylica</name>
    <dbReference type="NCBI Taxonomy" id="2036016"/>
    <lineage>
        <taxon>Bacteria</taxon>
        <taxon>Bacillati</taxon>
        <taxon>Bacillota</taxon>
        <taxon>Bacilli</taxon>
        <taxon>Bacillales</taxon>
        <taxon>Bacillaceae</taxon>
        <taxon>Niallia</taxon>
    </lineage>
</organism>
<keyword evidence="3" id="KW-1185">Reference proteome</keyword>
<evidence type="ECO:0000313" key="2">
    <source>
        <dbReference type="EMBL" id="KAA9025680.1"/>
    </source>
</evidence>
<feature type="region of interest" description="Disordered" evidence="1">
    <location>
        <begin position="1"/>
        <end position="39"/>
    </location>
</feature>
<proteinExistence type="predicted"/>
<reference evidence="2 3" key="1">
    <citation type="submission" date="2019-09" db="EMBL/GenBank/DDBJ databases">
        <title>Whole genome sequences of isolates from the Mars Exploration Rovers.</title>
        <authorList>
            <person name="Seuylemezian A."/>
            <person name="Vaishampayan P."/>
        </authorList>
    </citation>
    <scope>NUCLEOTIDE SEQUENCE [LARGE SCALE GENOMIC DNA]</scope>
    <source>
        <strain evidence="2 3">MER_TA_151</strain>
    </source>
</reference>
<dbReference type="RefSeq" id="WP_150439335.1">
    <property type="nucleotide sequence ID" value="NZ_VYKL01000015.1"/>
</dbReference>
<feature type="compositionally biased region" description="Basic and acidic residues" evidence="1">
    <location>
        <begin position="9"/>
        <end position="22"/>
    </location>
</feature>